<reference evidence="1" key="2">
    <citation type="submission" date="2020-09" db="EMBL/GenBank/DDBJ databases">
        <authorList>
            <person name="Sun Q."/>
            <person name="Ohkuma M."/>
        </authorList>
    </citation>
    <scope>NUCLEOTIDE SEQUENCE</scope>
    <source>
        <strain evidence="1">JCM 3276</strain>
    </source>
</reference>
<reference evidence="1" key="1">
    <citation type="journal article" date="2014" name="Int. J. Syst. Evol. Microbiol.">
        <title>Complete genome sequence of Corynebacterium casei LMG S-19264T (=DSM 44701T), isolated from a smear-ripened cheese.</title>
        <authorList>
            <consortium name="US DOE Joint Genome Institute (JGI-PGF)"/>
            <person name="Walter F."/>
            <person name="Albersmeier A."/>
            <person name="Kalinowski J."/>
            <person name="Ruckert C."/>
        </authorList>
    </citation>
    <scope>NUCLEOTIDE SEQUENCE</scope>
    <source>
        <strain evidence="1">JCM 3276</strain>
    </source>
</reference>
<evidence type="ECO:0000313" key="2">
    <source>
        <dbReference type="Proteomes" id="UP000660680"/>
    </source>
</evidence>
<accession>A0A918LHR9</accession>
<evidence type="ECO:0000313" key="1">
    <source>
        <dbReference type="EMBL" id="GGS49538.1"/>
    </source>
</evidence>
<name>A0A918LHR9_9PSEU</name>
<keyword evidence="2" id="KW-1185">Reference proteome</keyword>
<dbReference type="NCBIfam" id="NF038159">
    <property type="entry name" value="lanthi_III_b"/>
    <property type="match status" value="1"/>
</dbReference>
<dbReference type="Pfam" id="PF19402">
    <property type="entry name" value="RamS"/>
    <property type="match status" value="1"/>
</dbReference>
<dbReference type="NCBIfam" id="NF033212">
    <property type="entry name" value="SapB_AmfS_lanti"/>
    <property type="match status" value="1"/>
</dbReference>
<proteinExistence type="predicted"/>
<dbReference type="EMBL" id="BMRB01000005">
    <property type="protein sequence ID" value="GGS49538.1"/>
    <property type="molecule type" value="Genomic_DNA"/>
</dbReference>
<dbReference type="Proteomes" id="UP000660680">
    <property type="component" value="Unassembled WGS sequence"/>
</dbReference>
<organism evidence="1 2">
    <name type="scientific">Actinokineospora fastidiosa</name>
    <dbReference type="NCBI Taxonomy" id="1816"/>
    <lineage>
        <taxon>Bacteria</taxon>
        <taxon>Bacillati</taxon>
        <taxon>Actinomycetota</taxon>
        <taxon>Actinomycetes</taxon>
        <taxon>Pseudonocardiales</taxon>
        <taxon>Pseudonocardiaceae</taxon>
        <taxon>Actinokineospora</taxon>
    </lineage>
</organism>
<comment type="caution">
    <text evidence="1">The sequence shown here is derived from an EMBL/GenBank/DDBJ whole genome shotgun (WGS) entry which is preliminary data.</text>
</comment>
<dbReference type="AlphaFoldDB" id="A0A918LHR9"/>
<gene>
    <name evidence="1" type="ORF">GCM10010171_50830</name>
</gene>
<evidence type="ECO:0008006" key="3">
    <source>
        <dbReference type="Google" id="ProtNLM"/>
    </source>
</evidence>
<dbReference type="RefSeq" id="WP_189213099.1">
    <property type="nucleotide sequence ID" value="NZ_BMRB01000005.1"/>
</dbReference>
<protein>
    <recommendedName>
        <fullName evidence="3">SapB/AmfS family lantipeptide</fullName>
    </recommendedName>
</protein>
<dbReference type="InterPro" id="IPR045825">
    <property type="entry name" value="RamS"/>
</dbReference>
<sequence>MDMVLELQNLDAPNELAYGDPSHGGGASNLSLIASCANSTISLLTCH</sequence>